<proteinExistence type="predicted"/>
<dbReference type="Proteomes" id="UP000054695">
    <property type="component" value="Unassembled WGS sequence"/>
</dbReference>
<comment type="caution">
    <text evidence="2">The sequence shown here is derived from an EMBL/GenBank/DDBJ whole genome shotgun (WGS) entry which is preliminary data.</text>
</comment>
<dbReference type="RefSeq" id="WP_174223900.1">
    <property type="nucleotide sequence ID" value="NZ_CAAAIY010000019.1"/>
</dbReference>
<feature type="transmembrane region" description="Helical" evidence="1">
    <location>
        <begin position="229"/>
        <end position="249"/>
    </location>
</feature>
<dbReference type="PATRIC" id="fig|447.4.peg.40"/>
<feature type="transmembrane region" description="Helical" evidence="1">
    <location>
        <begin position="203"/>
        <end position="223"/>
    </location>
</feature>
<accession>A0A0W0S3F8</accession>
<name>A0A0W0S3F8_LEGBO</name>
<gene>
    <name evidence="2" type="ORF">Lboz_0033</name>
</gene>
<dbReference type="AlphaFoldDB" id="A0A0W0S3F8"/>
<keyword evidence="1 2" id="KW-0812">Transmembrane</keyword>
<evidence type="ECO:0000313" key="3">
    <source>
        <dbReference type="Proteomes" id="UP000054695"/>
    </source>
</evidence>
<sequence>MMSAGNFITKQCKVILESKQQAIIYAVVFSILPFASWLSVALVSLVTLRKGAKSGFDVLLPALVIHSVPLMMLIPLSGVLINTLITYLPCYFAALALRNTERWQVVAGVFFLLAFFGCLLIQLWIPGFIVEQFKLFKMILTQYQELVEPALNDINSVVLAQLFFGIQILSVLVSAIISLMFARAMQAKLFLPGGFRSELMAFRSGRLSFLVFLGVSLATFYEIPLAMNVLPIVLCYFLASGFGLAYFIFSRKRQVRVFILLMLLILVKPTFVLCAYIVLGSLDSLVNFRSYFPSRVGESI</sequence>
<dbReference type="STRING" id="447.Lboz_0033"/>
<evidence type="ECO:0000313" key="2">
    <source>
        <dbReference type="EMBL" id="KTC77745.1"/>
    </source>
</evidence>
<feature type="transmembrane region" description="Helical" evidence="1">
    <location>
        <begin position="158"/>
        <end position="182"/>
    </location>
</feature>
<keyword evidence="1" id="KW-0472">Membrane</keyword>
<feature type="transmembrane region" description="Helical" evidence="1">
    <location>
        <begin position="105"/>
        <end position="125"/>
    </location>
</feature>
<feature type="transmembrane region" description="Helical" evidence="1">
    <location>
        <begin position="68"/>
        <end position="93"/>
    </location>
</feature>
<protein>
    <submittedName>
        <fullName evidence="2">Transmembrane protein</fullName>
    </submittedName>
</protein>
<keyword evidence="1" id="KW-1133">Transmembrane helix</keyword>
<dbReference type="EMBL" id="LNXU01000001">
    <property type="protein sequence ID" value="KTC77745.1"/>
    <property type="molecule type" value="Genomic_DNA"/>
</dbReference>
<reference evidence="2 3" key="1">
    <citation type="submission" date="2015-11" db="EMBL/GenBank/DDBJ databases">
        <title>Genomic analysis of 38 Legionella species identifies large and diverse effector repertoires.</title>
        <authorList>
            <person name="Burstein D."/>
            <person name="Amaro F."/>
            <person name="Zusman T."/>
            <person name="Lifshitz Z."/>
            <person name="Cohen O."/>
            <person name="Gilbert J.A."/>
            <person name="Pupko T."/>
            <person name="Shuman H.A."/>
            <person name="Segal G."/>
        </authorList>
    </citation>
    <scope>NUCLEOTIDE SEQUENCE [LARGE SCALE GENOMIC DNA]</scope>
    <source>
        <strain evidence="2 3">WIGA</strain>
    </source>
</reference>
<organism evidence="2 3">
    <name type="scientific">Legionella bozemanae</name>
    <name type="common">Fluoribacter bozemanae</name>
    <dbReference type="NCBI Taxonomy" id="447"/>
    <lineage>
        <taxon>Bacteria</taxon>
        <taxon>Pseudomonadati</taxon>
        <taxon>Pseudomonadota</taxon>
        <taxon>Gammaproteobacteria</taxon>
        <taxon>Legionellales</taxon>
        <taxon>Legionellaceae</taxon>
        <taxon>Legionella</taxon>
    </lineage>
</organism>
<feature type="transmembrane region" description="Helical" evidence="1">
    <location>
        <begin position="23"/>
        <end position="48"/>
    </location>
</feature>
<evidence type="ECO:0000256" key="1">
    <source>
        <dbReference type="SAM" id="Phobius"/>
    </source>
</evidence>
<keyword evidence="3" id="KW-1185">Reference proteome</keyword>
<feature type="transmembrane region" description="Helical" evidence="1">
    <location>
        <begin position="258"/>
        <end position="279"/>
    </location>
</feature>